<dbReference type="Proteomes" id="UP000789860">
    <property type="component" value="Unassembled WGS sequence"/>
</dbReference>
<reference evidence="1" key="1">
    <citation type="submission" date="2021-06" db="EMBL/GenBank/DDBJ databases">
        <authorList>
            <person name="Kallberg Y."/>
            <person name="Tangrot J."/>
            <person name="Rosling A."/>
        </authorList>
    </citation>
    <scope>NUCLEOTIDE SEQUENCE</scope>
    <source>
        <strain evidence="1">AU212A</strain>
    </source>
</reference>
<protein>
    <submittedName>
        <fullName evidence="1">9194_t:CDS:1</fullName>
    </submittedName>
</protein>
<keyword evidence="2" id="KW-1185">Reference proteome</keyword>
<evidence type="ECO:0000313" key="1">
    <source>
        <dbReference type="EMBL" id="CAG8481249.1"/>
    </source>
</evidence>
<name>A0ACA9KLR0_9GLOM</name>
<evidence type="ECO:0000313" key="2">
    <source>
        <dbReference type="Proteomes" id="UP000789860"/>
    </source>
</evidence>
<accession>A0ACA9KLR0</accession>
<dbReference type="EMBL" id="CAJVPM010002167">
    <property type="protein sequence ID" value="CAG8481249.1"/>
    <property type="molecule type" value="Genomic_DNA"/>
</dbReference>
<sequence length="326" mass="37450">MPCNADTIVKIKVVIESVKENLVVVWAIGLYPVGVENCEIELTQFVPVNLEERDHDTQATFQKDEYFSISSKIVPDIYKNNIRPRMTVSTSTHLKILDRVPTSNKYSLKVSLVGIVQETSDFKNREDSVIKVSVTDYSRQDYNFVVNVVFQYLDSCFKGLASFIRPKETLVFIVGQIEFIENDIYVYAQDINCVNTYFNNKKREYDIKNEEIPSSTNSARSKLLSIHKDISKHAKKEPNDLLEKQLTNEKANILNNGINESLNNFEIDNELIEVKQNNKVVDKKINNKRCKKKGELNRKKDKEPSKFHNTRKSSGSNIIVIGNESE</sequence>
<proteinExistence type="predicted"/>
<organism evidence="1 2">
    <name type="scientific">Scutellospora calospora</name>
    <dbReference type="NCBI Taxonomy" id="85575"/>
    <lineage>
        <taxon>Eukaryota</taxon>
        <taxon>Fungi</taxon>
        <taxon>Fungi incertae sedis</taxon>
        <taxon>Mucoromycota</taxon>
        <taxon>Glomeromycotina</taxon>
        <taxon>Glomeromycetes</taxon>
        <taxon>Diversisporales</taxon>
        <taxon>Gigasporaceae</taxon>
        <taxon>Scutellospora</taxon>
    </lineage>
</organism>
<comment type="caution">
    <text evidence="1">The sequence shown here is derived from an EMBL/GenBank/DDBJ whole genome shotgun (WGS) entry which is preliminary data.</text>
</comment>
<gene>
    <name evidence="1" type="ORF">SCALOS_LOCUS2431</name>
</gene>